<gene>
    <name evidence="1" type="ORF">ACAOBT_LOCUS6535</name>
</gene>
<evidence type="ECO:0000313" key="1">
    <source>
        <dbReference type="EMBL" id="CAH1965838.1"/>
    </source>
</evidence>
<proteinExistence type="predicted"/>
<dbReference type="OrthoDB" id="2126411at2759"/>
<sequence>MRTRSVAVPMCFLCDVTSASEMALLEVFKFLHWDPKKRHETIDTTVKPDTTVIIQHVASGQNLAVEPHSLIPKFFGTECLVTCCTYRDSHKMETAENFWSVVSRPISDTALYVRAAKGEDINVEQFDD</sequence>
<dbReference type="InterPro" id="IPR055325">
    <property type="entry name" value="CF161"/>
</dbReference>
<dbReference type="PANTHER" id="PTHR24274">
    <property type="entry name" value="CILIA- AND FLAGELLA-ASSOCIATED PROTEIN 161"/>
    <property type="match status" value="1"/>
</dbReference>
<keyword evidence="2" id="KW-1185">Reference proteome</keyword>
<dbReference type="GO" id="GO:0031514">
    <property type="term" value="C:motile cilium"/>
    <property type="evidence" value="ECO:0007669"/>
    <property type="project" value="TreeGrafter"/>
</dbReference>
<protein>
    <submittedName>
        <fullName evidence="1">Uncharacterized protein</fullName>
    </submittedName>
</protein>
<accession>A0A9P0K5H3</accession>
<evidence type="ECO:0000313" key="2">
    <source>
        <dbReference type="Proteomes" id="UP001152888"/>
    </source>
</evidence>
<reference evidence="1" key="1">
    <citation type="submission" date="2022-03" db="EMBL/GenBank/DDBJ databases">
        <authorList>
            <person name="Sayadi A."/>
        </authorList>
    </citation>
    <scope>NUCLEOTIDE SEQUENCE</scope>
</reference>
<organism evidence="1 2">
    <name type="scientific">Acanthoscelides obtectus</name>
    <name type="common">Bean weevil</name>
    <name type="synonym">Bruchus obtectus</name>
    <dbReference type="NCBI Taxonomy" id="200917"/>
    <lineage>
        <taxon>Eukaryota</taxon>
        <taxon>Metazoa</taxon>
        <taxon>Ecdysozoa</taxon>
        <taxon>Arthropoda</taxon>
        <taxon>Hexapoda</taxon>
        <taxon>Insecta</taxon>
        <taxon>Pterygota</taxon>
        <taxon>Neoptera</taxon>
        <taxon>Endopterygota</taxon>
        <taxon>Coleoptera</taxon>
        <taxon>Polyphaga</taxon>
        <taxon>Cucujiformia</taxon>
        <taxon>Chrysomeloidea</taxon>
        <taxon>Chrysomelidae</taxon>
        <taxon>Bruchinae</taxon>
        <taxon>Bruchini</taxon>
        <taxon>Acanthoscelides</taxon>
    </lineage>
</organism>
<dbReference type="EMBL" id="CAKOFQ010006729">
    <property type="protein sequence ID" value="CAH1965838.1"/>
    <property type="molecule type" value="Genomic_DNA"/>
</dbReference>
<dbReference type="AlphaFoldDB" id="A0A9P0K5H3"/>
<dbReference type="Pfam" id="PF24569">
    <property type="entry name" value="CFAP161"/>
    <property type="match status" value="1"/>
</dbReference>
<dbReference type="PANTHER" id="PTHR24274:SF1">
    <property type="entry name" value="CILIA- AND FLAGELLA-ASSOCIATED PROTEIN 161"/>
    <property type="match status" value="1"/>
</dbReference>
<name>A0A9P0K5H3_ACAOB</name>
<dbReference type="Proteomes" id="UP001152888">
    <property type="component" value="Unassembled WGS sequence"/>
</dbReference>
<dbReference type="GO" id="GO:0060271">
    <property type="term" value="P:cilium assembly"/>
    <property type="evidence" value="ECO:0007669"/>
    <property type="project" value="TreeGrafter"/>
</dbReference>
<comment type="caution">
    <text evidence="1">The sequence shown here is derived from an EMBL/GenBank/DDBJ whole genome shotgun (WGS) entry which is preliminary data.</text>
</comment>